<sequence length="567" mass="65607">MSTKTHVSLENGDVEGRYASWLKQAVDMIGPKNAFLVLGRGGAKTSDFHADRSIDIMYEMPRSNLAFVADTYDNALRNIVPTLIEGWSQRKGLQEGVHYVLDERPPKHFEKPYKPPQTFKHTISMWNGCFYNLGSLAQPTGLAGNSYQHIFIDEARNTNFEKLKKLFPAMRGDYTHFGHSPYYRGMTATTDMPNIAEGDHDWILNQALNMDKDRILLALQVGLELNKIKKAYYRAIKFNDFNEIERQKKAYARWKGYWIRARKDTTFFYVASSLVNADILTPGYFSDALKSLGVEEFKTAVLSFKAEIKKGERFYMHLGAHHYMSDGVIDDYYKKYAIGEDFQSVSLGLKYIQHKKPIEAGMDFGDMCSMVTGQPSGNYFYCLKEFWTLAPHSSKELAKQFIDFYQHHQYKVLDLYYDRSGNQYQKLKRDWAYEIKDHIEKYNGSSTGWKVNLMSRNQATITQEEEYSFAKKLLGEYYPNLPKIKIDKFQCKCLKSSLELTKTKIRKDKKSTTTIHKDKSSEALPLQHRPMFSTNFSDAFKYLIYRSSWVNIADKRSNTGMSAPDVI</sequence>
<dbReference type="Proteomes" id="UP001589605">
    <property type="component" value="Unassembled WGS sequence"/>
</dbReference>
<evidence type="ECO:0000313" key="1">
    <source>
        <dbReference type="EMBL" id="MFB9055066.1"/>
    </source>
</evidence>
<dbReference type="EMBL" id="JBHMEZ010000032">
    <property type="protein sequence ID" value="MFB9055066.1"/>
    <property type="molecule type" value="Genomic_DNA"/>
</dbReference>
<dbReference type="RefSeq" id="WP_382384756.1">
    <property type="nucleotide sequence ID" value="NZ_JBHMEZ010000032.1"/>
</dbReference>
<accession>A0ABV5F6I6</accession>
<organism evidence="1 2">
    <name type="scientific">Formosa undariae</name>
    <dbReference type="NCBI Taxonomy" id="1325436"/>
    <lineage>
        <taxon>Bacteria</taxon>
        <taxon>Pseudomonadati</taxon>
        <taxon>Bacteroidota</taxon>
        <taxon>Flavobacteriia</taxon>
        <taxon>Flavobacteriales</taxon>
        <taxon>Flavobacteriaceae</taxon>
        <taxon>Formosa</taxon>
    </lineage>
</organism>
<gene>
    <name evidence="1" type="ORF">ACFFVB_18440</name>
</gene>
<evidence type="ECO:0000313" key="2">
    <source>
        <dbReference type="Proteomes" id="UP001589605"/>
    </source>
</evidence>
<keyword evidence="2" id="KW-1185">Reference proteome</keyword>
<dbReference type="Gene3D" id="3.40.50.300">
    <property type="entry name" value="P-loop containing nucleotide triphosphate hydrolases"/>
    <property type="match status" value="1"/>
</dbReference>
<comment type="caution">
    <text evidence="1">The sequence shown here is derived from an EMBL/GenBank/DDBJ whole genome shotgun (WGS) entry which is preliminary data.</text>
</comment>
<reference evidence="1 2" key="1">
    <citation type="submission" date="2024-09" db="EMBL/GenBank/DDBJ databases">
        <authorList>
            <person name="Sun Q."/>
            <person name="Mori K."/>
        </authorList>
    </citation>
    <scope>NUCLEOTIDE SEQUENCE [LARGE SCALE GENOMIC DNA]</scope>
    <source>
        <strain evidence="1 2">CECT 8286</strain>
    </source>
</reference>
<name>A0ABV5F6I6_9FLAO</name>
<protein>
    <submittedName>
        <fullName evidence="1">Uncharacterized protein</fullName>
    </submittedName>
</protein>
<proteinExistence type="predicted"/>
<dbReference type="InterPro" id="IPR027417">
    <property type="entry name" value="P-loop_NTPase"/>
</dbReference>